<comment type="cofactor">
    <cofactor evidence="1 7">
        <name>FAD</name>
        <dbReference type="ChEBI" id="CHEBI:57692"/>
    </cofactor>
</comment>
<dbReference type="Gramene" id="Bo8g068410.1">
    <property type="protein sequence ID" value="Bo8g068410.1"/>
    <property type="gene ID" value="Bo8g068410"/>
</dbReference>
<evidence type="ECO:0000256" key="5">
    <source>
        <dbReference type="ARBA" id="ARBA00022857"/>
    </source>
</evidence>
<evidence type="ECO:0000256" key="3">
    <source>
        <dbReference type="ARBA" id="ARBA00022630"/>
    </source>
</evidence>
<dbReference type="RefSeq" id="XP_013603823.1">
    <property type="nucleotide sequence ID" value="XM_013748369.1"/>
</dbReference>
<dbReference type="GO" id="GO:0050661">
    <property type="term" value="F:NADP binding"/>
    <property type="evidence" value="ECO:0007669"/>
    <property type="project" value="InterPro"/>
</dbReference>
<name>A0A0D3DQC7_BRAOL</name>
<proteinExistence type="inferred from homology"/>
<evidence type="ECO:0000313" key="8">
    <source>
        <dbReference type="EnsemblPlants" id="Bo8g068410.1"/>
    </source>
</evidence>
<dbReference type="AlphaFoldDB" id="A0A0D3DQC7"/>
<accession>A0A0D3DQC7</accession>
<dbReference type="EnsemblPlants" id="Bo8g068410.1">
    <property type="protein sequence ID" value="Bo8g068410.1"/>
    <property type="gene ID" value="Bo8g068410"/>
</dbReference>
<sequence length="524" mass="59676">MASNDKLTSSRVAIIGAGVSGLAAAKHLAHHNPIVFEASDSVGGVWNSCTYETTKLQSTRVDYEFSDFPWPNRDDTTFPSYAEILDYLESYAKHFDLLKFMKFGSKVIKVRYTGDGGTPQMVDLGAYSHSLPEKPVWEVAVQNGDAGEIQWYAFEFVVVCTGKYGDVPRIPTFPEKKGPEIFKGKVMHSMDYCKLEKGEASHLLCGKKVAVIGFKKSAIDLALESALANQGEGGQACTMVVRTTHWVVPHYWVWGLPFFLFYSTRASQFLHDRPNQSFLKTFFCLLFSLLRAVVSKFIESYVTWKLPLEKYGLKPDHSFEEDYASCQMAIMPENFFEEADKGMIRFKKTSKWCFYDQGIEFEDGTMLEADVVILATGYDGKKKLKAIVPEPFRSWLDFPCGVMPLYRGTIHPLIPNMGFVGYVQSNSNLHTSELRSLWLSRLVDGKFKLPSKEKMLDQFSQEMDVMRRSSRFYKRHCISTFSIQHADDLCNDMGLDPRRKSNLFLEAFSPYGSQDYRLNQEETN</sequence>
<evidence type="ECO:0000256" key="6">
    <source>
        <dbReference type="ARBA" id="ARBA00023002"/>
    </source>
</evidence>
<dbReference type="Pfam" id="PF00743">
    <property type="entry name" value="FMO-like"/>
    <property type="match status" value="1"/>
</dbReference>
<keyword evidence="9" id="KW-1185">Reference proteome</keyword>
<dbReference type="InterPro" id="IPR000960">
    <property type="entry name" value="Flavin_mOase"/>
</dbReference>
<dbReference type="eggNOG" id="KOG1399">
    <property type="taxonomic scope" value="Eukaryota"/>
</dbReference>
<dbReference type="GO" id="GO:0004499">
    <property type="term" value="F:N,N-dimethylaniline monooxygenase activity"/>
    <property type="evidence" value="ECO:0007669"/>
    <property type="project" value="InterPro"/>
</dbReference>
<dbReference type="KEGG" id="boe:106311141"/>
<dbReference type="GeneID" id="106311141"/>
<dbReference type="InterPro" id="IPR020946">
    <property type="entry name" value="Flavin_mOase-like"/>
</dbReference>
<protein>
    <recommendedName>
        <fullName evidence="7">Flavin-containing monooxygenase</fullName>
        <ecNumber evidence="7">1.-.-.-</ecNumber>
    </recommendedName>
</protein>
<reference evidence="8 9" key="1">
    <citation type="journal article" date="2014" name="Genome Biol.">
        <title>Transcriptome and methylome profiling reveals relics of genome dominance in the mesopolyploid Brassica oleracea.</title>
        <authorList>
            <person name="Parkin I.A."/>
            <person name="Koh C."/>
            <person name="Tang H."/>
            <person name="Robinson S.J."/>
            <person name="Kagale S."/>
            <person name="Clarke W.E."/>
            <person name="Town C.D."/>
            <person name="Nixon J."/>
            <person name="Krishnakumar V."/>
            <person name="Bidwell S.L."/>
            <person name="Denoeud F."/>
            <person name="Belcram H."/>
            <person name="Links M.G."/>
            <person name="Just J."/>
            <person name="Clarke C."/>
            <person name="Bender T."/>
            <person name="Huebert T."/>
            <person name="Mason A.S."/>
            <person name="Pires J.C."/>
            <person name="Barker G."/>
            <person name="Moore J."/>
            <person name="Walley P.G."/>
            <person name="Manoli S."/>
            <person name="Batley J."/>
            <person name="Edwards D."/>
            <person name="Nelson M.N."/>
            <person name="Wang X."/>
            <person name="Paterson A.H."/>
            <person name="King G."/>
            <person name="Bancroft I."/>
            <person name="Chalhoub B."/>
            <person name="Sharpe A.G."/>
        </authorList>
    </citation>
    <scope>NUCLEOTIDE SEQUENCE</scope>
    <source>
        <strain evidence="8 9">cv. TO1000</strain>
    </source>
</reference>
<keyword evidence="3 7" id="KW-0285">Flavoprotein</keyword>
<dbReference type="SUPFAM" id="SSF51905">
    <property type="entry name" value="FAD/NAD(P)-binding domain"/>
    <property type="match status" value="2"/>
</dbReference>
<dbReference type="PANTHER" id="PTHR23023">
    <property type="entry name" value="DIMETHYLANILINE MONOOXYGENASE"/>
    <property type="match status" value="1"/>
</dbReference>
<dbReference type="Gene3D" id="3.50.50.60">
    <property type="entry name" value="FAD/NAD(P)-binding domain"/>
    <property type="match status" value="2"/>
</dbReference>
<dbReference type="GO" id="GO:0050660">
    <property type="term" value="F:flavin adenine dinucleotide binding"/>
    <property type="evidence" value="ECO:0007669"/>
    <property type="project" value="InterPro"/>
</dbReference>
<dbReference type="InterPro" id="IPR050346">
    <property type="entry name" value="FMO-like"/>
</dbReference>
<evidence type="ECO:0000256" key="2">
    <source>
        <dbReference type="ARBA" id="ARBA00009183"/>
    </source>
</evidence>
<dbReference type="OrthoDB" id="66881at2759"/>
<reference evidence="8" key="2">
    <citation type="submission" date="2015-03" db="UniProtKB">
        <authorList>
            <consortium name="EnsemblPlants"/>
        </authorList>
    </citation>
    <scope>IDENTIFICATION</scope>
</reference>
<keyword evidence="4 7" id="KW-0274">FAD</keyword>
<keyword evidence="5" id="KW-0521">NADP</keyword>
<dbReference type="FunFam" id="3.50.50.60:FF:000167">
    <property type="entry name" value="Flavin-containing monooxygenase"/>
    <property type="match status" value="1"/>
</dbReference>
<dbReference type="STRING" id="109376.A0A0D3DQC7"/>
<keyword evidence="7" id="KW-0503">Monooxygenase</keyword>
<organism evidence="8 9">
    <name type="scientific">Brassica oleracea var. oleracea</name>
    <dbReference type="NCBI Taxonomy" id="109376"/>
    <lineage>
        <taxon>Eukaryota</taxon>
        <taxon>Viridiplantae</taxon>
        <taxon>Streptophyta</taxon>
        <taxon>Embryophyta</taxon>
        <taxon>Tracheophyta</taxon>
        <taxon>Spermatophyta</taxon>
        <taxon>Magnoliopsida</taxon>
        <taxon>eudicotyledons</taxon>
        <taxon>Gunneridae</taxon>
        <taxon>Pentapetalae</taxon>
        <taxon>rosids</taxon>
        <taxon>malvids</taxon>
        <taxon>Brassicales</taxon>
        <taxon>Brassicaceae</taxon>
        <taxon>Brassiceae</taxon>
        <taxon>Brassica</taxon>
    </lineage>
</organism>
<evidence type="ECO:0000256" key="4">
    <source>
        <dbReference type="ARBA" id="ARBA00022827"/>
    </source>
</evidence>
<dbReference type="PIRSF" id="PIRSF000332">
    <property type="entry name" value="FMO"/>
    <property type="match status" value="1"/>
</dbReference>
<dbReference type="HOGENOM" id="CLU_006909_9_3_1"/>
<evidence type="ECO:0000256" key="7">
    <source>
        <dbReference type="RuleBase" id="RU361177"/>
    </source>
</evidence>
<evidence type="ECO:0000256" key="1">
    <source>
        <dbReference type="ARBA" id="ARBA00001974"/>
    </source>
</evidence>
<dbReference type="InterPro" id="IPR036188">
    <property type="entry name" value="FAD/NAD-bd_sf"/>
</dbReference>
<dbReference type="Proteomes" id="UP000032141">
    <property type="component" value="Chromosome C8"/>
</dbReference>
<dbReference type="FunFam" id="3.50.50.60:FF:000199">
    <property type="entry name" value="Flavin-containing monooxygenase"/>
    <property type="match status" value="1"/>
</dbReference>
<dbReference type="OMA" id="HGDDICE"/>
<dbReference type="EC" id="1.-.-.-" evidence="7"/>
<keyword evidence="6 7" id="KW-0560">Oxidoreductase</keyword>
<comment type="similarity">
    <text evidence="2 7">Belongs to the FMO family.</text>
</comment>
<evidence type="ECO:0000313" key="9">
    <source>
        <dbReference type="Proteomes" id="UP000032141"/>
    </source>
</evidence>